<dbReference type="STRING" id="1884261.A0A5C3QB35"/>
<evidence type="ECO:0000313" key="3">
    <source>
        <dbReference type="EMBL" id="TFK98279.1"/>
    </source>
</evidence>
<dbReference type="PANTHER" id="PTHR36223">
    <property type="entry name" value="BETA-LACTAMASE-TYPE TRANSPEPTIDASE FOLD DOMAIN CONTAINING PROTEIN"/>
    <property type="match status" value="1"/>
</dbReference>
<protein>
    <recommendedName>
        <fullName evidence="2">DUF7918 domain-containing protein</fullName>
    </recommendedName>
</protein>
<feature type="region of interest" description="Disordered" evidence="1">
    <location>
        <begin position="247"/>
        <end position="313"/>
    </location>
</feature>
<dbReference type="Pfam" id="PF25534">
    <property type="entry name" value="DUF7918"/>
    <property type="match status" value="1"/>
</dbReference>
<name>A0A5C3QB35_9AGAR</name>
<dbReference type="Proteomes" id="UP000305067">
    <property type="component" value="Unassembled WGS sequence"/>
</dbReference>
<evidence type="ECO:0000256" key="1">
    <source>
        <dbReference type="SAM" id="MobiDB-lite"/>
    </source>
</evidence>
<dbReference type="EMBL" id="ML178840">
    <property type="protein sequence ID" value="TFK98279.1"/>
    <property type="molecule type" value="Genomic_DNA"/>
</dbReference>
<feature type="domain" description="DUF7918" evidence="2">
    <location>
        <begin position="10"/>
        <end position="210"/>
    </location>
</feature>
<dbReference type="AlphaFoldDB" id="A0A5C3QB35"/>
<sequence length="313" mass="34533">MRLQIGQYSACVMVEGVEQECYDVRTSPDGMTTECWIISEVGKQFTVDYAFPPFTVCSAHLHIDGVFAAGHCVNYPNVSTTFKDSLKEVRTSSTTARPLKFSTIELTEDDQYLGTDVTESNTLKFWFQHATFDVPRYQTAAEFTNKKLPGSSKVHERTKKGLLAHGVGLGKEVASLPVTTCVPQLGAMIGTFIFRYTSRDILEARGIIERRRASPKLEKALDGNNTVNTGDAALQAKVVKLEKRVKELQQSQASSSSSSSQKTSPSSQKKVKRERAAVADDDILDLTGPKPTPMKKRRKVSAMEGEVLDLTLD</sequence>
<dbReference type="OrthoDB" id="3364132at2759"/>
<feature type="compositionally biased region" description="Low complexity" evidence="1">
    <location>
        <begin position="248"/>
        <end position="268"/>
    </location>
</feature>
<keyword evidence="4" id="KW-1185">Reference proteome</keyword>
<dbReference type="PANTHER" id="PTHR36223:SF1">
    <property type="entry name" value="TRANSCRIPTION ELONGATION FACTOR EAF N-TERMINAL DOMAIN-CONTAINING PROTEIN"/>
    <property type="match status" value="1"/>
</dbReference>
<proteinExistence type="predicted"/>
<reference evidence="3 4" key="1">
    <citation type="journal article" date="2019" name="Nat. Ecol. Evol.">
        <title>Megaphylogeny resolves global patterns of mushroom evolution.</title>
        <authorList>
            <person name="Varga T."/>
            <person name="Krizsan K."/>
            <person name="Foldi C."/>
            <person name="Dima B."/>
            <person name="Sanchez-Garcia M."/>
            <person name="Sanchez-Ramirez S."/>
            <person name="Szollosi G.J."/>
            <person name="Szarkandi J.G."/>
            <person name="Papp V."/>
            <person name="Albert L."/>
            <person name="Andreopoulos W."/>
            <person name="Angelini C."/>
            <person name="Antonin V."/>
            <person name="Barry K.W."/>
            <person name="Bougher N.L."/>
            <person name="Buchanan P."/>
            <person name="Buyck B."/>
            <person name="Bense V."/>
            <person name="Catcheside P."/>
            <person name="Chovatia M."/>
            <person name="Cooper J."/>
            <person name="Damon W."/>
            <person name="Desjardin D."/>
            <person name="Finy P."/>
            <person name="Geml J."/>
            <person name="Haridas S."/>
            <person name="Hughes K."/>
            <person name="Justo A."/>
            <person name="Karasinski D."/>
            <person name="Kautmanova I."/>
            <person name="Kiss B."/>
            <person name="Kocsube S."/>
            <person name="Kotiranta H."/>
            <person name="LaButti K.M."/>
            <person name="Lechner B.E."/>
            <person name="Liimatainen K."/>
            <person name="Lipzen A."/>
            <person name="Lukacs Z."/>
            <person name="Mihaltcheva S."/>
            <person name="Morgado L.N."/>
            <person name="Niskanen T."/>
            <person name="Noordeloos M.E."/>
            <person name="Ohm R.A."/>
            <person name="Ortiz-Santana B."/>
            <person name="Ovrebo C."/>
            <person name="Racz N."/>
            <person name="Riley R."/>
            <person name="Savchenko A."/>
            <person name="Shiryaev A."/>
            <person name="Soop K."/>
            <person name="Spirin V."/>
            <person name="Szebenyi C."/>
            <person name="Tomsovsky M."/>
            <person name="Tulloss R.E."/>
            <person name="Uehling J."/>
            <person name="Grigoriev I.V."/>
            <person name="Vagvolgyi C."/>
            <person name="Papp T."/>
            <person name="Martin F.M."/>
            <person name="Miettinen O."/>
            <person name="Hibbett D.S."/>
            <person name="Nagy L.G."/>
        </authorList>
    </citation>
    <scope>NUCLEOTIDE SEQUENCE [LARGE SCALE GENOMIC DNA]</scope>
    <source>
        <strain evidence="3 4">CBS 309.79</strain>
    </source>
</reference>
<evidence type="ECO:0000313" key="4">
    <source>
        <dbReference type="Proteomes" id="UP000305067"/>
    </source>
</evidence>
<dbReference type="InterPro" id="IPR057678">
    <property type="entry name" value="DUF7918"/>
</dbReference>
<gene>
    <name evidence="3" type="ORF">BDV98DRAFT_606865</name>
</gene>
<accession>A0A5C3QB35</accession>
<evidence type="ECO:0000259" key="2">
    <source>
        <dbReference type="Pfam" id="PF25534"/>
    </source>
</evidence>
<organism evidence="3 4">
    <name type="scientific">Pterulicium gracile</name>
    <dbReference type="NCBI Taxonomy" id="1884261"/>
    <lineage>
        <taxon>Eukaryota</taxon>
        <taxon>Fungi</taxon>
        <taxon>Dikarya</taxon>
        <taxon>Basidiomycota</taxon>
        <taxon>Agaricomycotina</taxon>
        <taxon>Agaricomycetes</taxon>
        <taxon>Agaricomycetidae</taxon>
        <taxon>Agaricales</taxon>
        <taxon>Pleurotineae</taxon>
        <taxon>Pterulaceae</taxon>
        <taxon>Pterulicium</taxon>
    </lineage>
</organism>